<reference evidence="1" key="1">
    <citation type="submission" date="2014-09" db="EMBL/GenBank/DDBJ databases">
        <authorList>
            <person name="Magalhaes I.L.F."/>
            <person name="Oliveira U."/>
            <person name="Santos F.R."/>
            <person name="Vidigal T.H.D.A."/>
            <person name="Brescovit A.D."/>
            <person name="Santos A.J."/>
        </authorList>
    </citation>
    <scope>NUCLEOTIDE SEQUENCE</scope>
    <source>
        <tissue evidence="1">Shoot tissue taken approximately 20 cm above the soil surface</tissue>
    </source>
</reference>
<evidence type="ECO:0000313" key="1">
    <source>
        <dbReference type="EMBL" id="JAD88072.1"/>
    </source>
</evidence>
<name>A0A0A9DWE2_ARUDO</name>
<dbReference type="AlphaFoldDB" id="A0A0A9DWE2"/>
<dbReference type="EMBL" id="GBRH01209823">
    <property type="protein sequence ID" value="JAD88072.1"/>
    <property type="molecule type" value="Transcribed_RNA"/>
</dbReference>
<proteinExistence type="predicted"/>
<organism evidence="1">
    <name type="scientific">Arundo donax</name>
    <name type="common">Giant reed</name>
    <name type="synonym">Donax arundinaceus</name>
    <dbReference type="NCBI Taxonomy" id="35708"/>
    <lineage>
        <taxon>Eukaryota</taxon>
        <taxon>Viridiplantae</taxon>
        <taxon>Streptophyta</taxon>
        <taxon>Embryophyta</taxon>
        <taxon>Tracheophyta</taxon>
        <taxon>Spermatophyta</taxon>
        <taxon>Magnoliopsida</taxon>
        <taxon>Liliopsida</taxon>
        <taxon>Poales</taxon>
        <taxon>Poaceae</taxon>
        <taxon>PACMAD clade</taxon>
        <taxon>Arundinoideae</taxon>
        <taxon>Arundineae</taxon>
        <taxon>Arundo</taxon>
    </lineage>
</organism>
<protein>
    <submittedName>
        <fullName evidence="1">Uncharacterized protein</fullName>
    </submittedName>
</protein>
<sequence>MYHLKQKGKMVPHHRHHYGRRIHHPNCALHLEFFLNLSLVCSLELFC</sequence>
<reference evidence="1" key="2">
    <citation type="journal article" date="2015" name="Data Brief">
        <title>Shoot transcriptome of the giant reed, Arundo donax.</title>
        <authorList>
            <person name="Barrero R.A."/>
            <person name="Guerrero F.D."/>
            <person name="Moolhuijzen P."/>
            <person name="Goolsby J.A."/>
            <person name="Tidwell J."/>
            <person name="Bellgard S.E."/>
            <person name="Bellgard M.I."/>
        </authorList>
    </citation>
    <scope>NUCLEOTIDE SEQUENCE</scope>
    <source>
        <tissue evidence="1">Shoot tissue taken approximately 20 cm above the soil surface</tissue>
    </source>
</reference>
<accession>A0A0A9DWE2</accession>